<name>A0A4Z0QLL4_SALET</name>
<dbReference type="EMBL" id="PYKI01000124">
    <property type="protein sequence ID" value="TGE30103.1"/>
    <property type="molecule type" value="Genomic_DNA"/>
</dbReference>
<evidence type="ECO:0000256" key="5">
    <source>
        <dbReference type="ARBA" id="ARBA00022692"/>
    </source>
</evidence>
<comment type="subcellular location">
    <subcellularLocation>
        <location evidence="2">Membrane</location>
        <topology evidence="2">Multi-pass membrane protein</topology>
    </subcellularLocation>
</comment>
<keyword evidence="4 13" id="KW-0645">Protease</keyword>
<dbReference type="NCBIfam" id="TIGR00054">
    <property type="entry name" value="RIP metalloprotease RseP"/>
    <property type="match status" value="1"/>
</dbReference>
<evidence type="ECO:0000256" key="3">
    <source>
        <dbReference type="ARBA" id="ARBA00007931"/>
    </source>
</evidence>
<comment type="caution">
    <text evidence="13">The sequence shown here is derived from an EMBL/GenBank/DDBJ whole genome shotgun (WGS) entry which is preliminary data.</text>
</comment>
<dbReference type="GO" id="GO:0016020">
    <property type="term" value="C:membrane"/>
    <property type="evidence" value="ECO:0007669"/>
    <property type="project" value="UniProtKB-SubCell"/>
</dbReference>
<organism evidence="13 14">
    <name type="scientific">Salmonella enterica subsp. enterica serovar Poona</name>
    <dbReference type="NCBI Taxonomy" id="436295"/>
    <lineage>
        <taxon>Bacteria</taxon>
        <taxon>Pseudomonadati</taxon>
        <taxon>Pseudomonadota</taxon>
        <taxon>Gammaproteobacteria</taxon>
        <taxon>Enterobacterales</taxon>
        <taxon>Enterobacteriaceae</taxon>
        <taxon>Salmonella</taxon>
    </lineage>
</organism>
<feature type="non-terminal residue" evidence="13">
    <location>
        <position position="1"/>
    </location>
</feature>
<gene>
    <name evidence="13" type="primary">rseP</name>
    <name evidence="13" type="ORF">C9F07_00835</name>
</gene>
<keyword evidence="14" id="KW-1185">Reference proteome</keyword>
<protein>
    <submittedName>
        <fullName evidence="13">RIP metalloprotease RseP</fullName>
    </submittedName>
</protein>
<evidence type="ECO:0000313" key="13">
    <source>
        <dbReference type="EMBL" id="TGE30103.1"/>
    </source>
</evidence>
<dbReference type="PANTHER" id="PTHR42837">
    <property type="entry name" value="REGULATOR OF SIGMA-E PROTEASE RSEP"/>
    <property type="match status" value="1"/>
</dbReference>
<dbReference type="Proteomes" id="UP000298196">
    <property type="component" value="Unassembled WGS sequence"/>
</dbReference>
<dbReference type="GO" id="GO:0004222">
    <property type="term" value="F:metalloendopeptidase activity"/>
    <property type="evidence" value="ECO:0007669"/>
    <property type="project" value="InterPro"/>
</dbReference>
<feature type="non-terminal residue" evidence="13">
    <location>
        <position position="153"/>
    </location>
</feature>
<evidence type="ECO:0000256" key="1">
    <source>
        <dbReference type="ARBA" id="ARBA00001947"/>
    </source>
</evidence>
<evidence type="ECO:0000256" key="2">
    <source>
        <dbReference type="ARBA" id="ARBA00004141"/>
    </source>
</evidence>
<evidence type="ECO:0000313" key="14">
    <source>
        <dbReference type="Proteomes" id="UP000298196"/>
    </source>
</evidence>
<feature type="domain" description="Peptidase M50" evidence="12">
    <location>
        <begin position="38"/>
        <end position="152"/>
    </location>
</feature>
<keyword evidence="10 11" id="KW-0472">Membrane</keyword>
<keyword evidence="7" id="KW-0862">Zinc</keyword>
<evidence type="ECO:0000256" key="4">
    <source>
        <dbReference type="ARBA" id="ARBA00022670"/>
    </source>
</evidence>
<evidence type="ECO:0000256" key="11">
    <source>
        <dbReference type="SAM" id="Phobius"/>
    </source>
</evidence>
<feature type="transmembrane region" description="Helical" evidence="11">
    <location>
        <begin position="93"/>
        <end position="113"/>
    </location>
</feature>
<keyword evidence="6" id="KW-0378">Hydrolase</keyword>
<comment type="similarity">
    <text evidence="3">Belongs to the peptidase M50B family.</text>
</comment>
<accession>A0A4Z0QLL4</accession>
<keyword evidence="9 13" id="KW-0482">Metalloprotease</keyword>
<dbReference type="InterPro" id="IPR008915">
    <property type="entry name" value="Peptidase_M50"/>
</dbReference>
<proteinExistence type="inferred from homology"/>
<evidence type="ECO:0000256" key="8">
    <source>
        <dbReference type="ARBA" id="ARBA00022989"/>
    </source>
</evidence>
<reference evidence="13 14" key="1">
    <citation type="submission" date="2018-03" db="EMBL/GenBank/DDBJ databases">
        <title>Non-Typhoidal Salmonella genome sequencing and assembly.</title>
        <authorList>
            <person name="Matchawe C."/>
        </authorList>
    </citation>
    <scope>NUCLEOTIDE SEQUENCE [LARGE SCALE GENOMIC DNA]</scope>
    <source>
        <strain evidence="13 14">22sa</strain>
    </source>
</reference>
<dbReference type="Pfam" id="PF02163">
    <property type="entry name" value="Peptidase_M50"/>
    <property type="match status" value="1"/>
</dbReference>
<dbReference type="PANTHER" id="PTHR42837:SF2">
    <property type="entry name" value="MEMBRANE METALLOPROTEASE ARASP2, CHLOROPLASTIC-RELATED"/>
    <property type="match status" value="1"/>
</dbReference>
<keyword evidence="8 11" id="KW-1133">Transmembrane helix</keyword>
<dbReference type="AlphaFoldDB" id="A0A4Z0QLL4"/>
<sequence length="153" mass="16546">SLTLTPDTKSVNGKAEGFAGVVPKIIPLPEEYKTIRQYGPFSAILEATDKTWQLMKLTVSMLGKLITGDVKLNNLSGPSSIAQGAGMSAEIGVIYYLMFLALISVNLGIINLFPLPVLDGVHLLFLEIDKLKGGRVSERVRDCCYRSGSFLLG</sequence>
<comment type="cofactor">
    <cofactor evidence="1">
        <name>Zn(2+)</name>
        <dbReference type="ChEBI" id="CHEBI:29105"/>
    </cofactor>
</comment>
<evidence type="ECO:0000256" key="10">
    <source>
        <dbReference type="ARBA" id="ARBA00023136"/>
    </source>
</evidence>
<evidence type="ECO:0000256" key="6">
    <source>
        <dbReference type="ARBA" id="ARBA00022801"/>
    </source>
</evidence>
<dbReference type="InterPro" id="IPR004387">
    <property type="entry name" value="Pept_M50_Zn"/>
</dbReference>
<dbReference type="GO" id="GO:0006508">
    <property type="term" value="P:proteolysis"/>
    <property type="evidence" value="ECO:0007669"/>
    <property type="project" value="UniProtKB-KW"/>
</dbReference>
<evidence type="ECO:0000256" key="9">
    <source>
        <dbReference type="ARBA" id="ARBA00023049"/>
    </source>
</evidence>
<keyword evidence="5 11" id="KW-0812">Transmembrane</keyword>
<evidence type="ECO:0000256" key="7">
    <source>
        <dbReference type="ARBA" id="ARBA00022833"/>
    </source>
</evidence>
<evidence type="ECO:0000259" key="12">
    <source>
        <dbReference type="Pfam" id="PF02163"/>
    </source>
</evidence>